<dbReference type="AlphaFoldDB" id="A0A316GNW4"/>
<accession>A0A316GNW4</accession>
<dbReference type="PROSITE" id="PS50995">
    <property type="entry name" value="HTH_MARR_2"/>
    <property type="match status" value="1"/>
</dbReference>
<protein>
    <submittedName>
        <fullName evidence="2">DNA-binding MarR family transcriptional regulator</fullName>
    </submittedName>
</protein>
<name>A0A316GNW4_9RHOB</name>
<evidence type="ECO:0000259" key="1">
    <source>
        <dbReference type="PROSITE" id="PS50995"/>
    </source>
</evidence>
<dbReference type="PANTHER" id="PTHR33164:SF43">
    <property type="entry name" value="HTH-TYPE TRANSCRIPTIONAL REPRESSOR YETL"/>
    <property type="match status" value="1"/>
</dbReference>
<keyword evidence="2" id="KW-0238">DNA-binding</keyword>
<dbReference type="InterPro" id="IPR036388">
    <property type="entry name" value="WH-like_DNA-bd_sf"/>
</dbReference>
<dbReference type="SMART" id="SM00347">
    <property type="entry name" value="HTH_MARR"/>
    <property type="match status" value="1"/>
</dbReference>
<dbReference type="GO" id="GO:0003677">
    <property type="term" value="F:DNA binding"/>
    <property type="evidence" value="ECO:0007669"/>
    <property type="project" value="UniProtKB-KW"/>
</dbReference>
<reference evidence="2 3" key="1">
    <citation type="submission" date="2018-05" db="EMBL/GenBank/DDBJ databases">
        <title>Genomic Encyclopedia of Type Strains, Phase IV (KMG-IV): sequencing the most valuable type-strain genomes for metagenomic binning, comparative biology and taxonomic classification.</title>
        <authorList>
            <person name="Goeker M."/>
        </authorList>
    </citation>
    <scope>NUCLEOTIDE SEQUENCE [LARGE SCALE GENOMIC DNA]</scope>
    <source>
        <strain evidence="2 3">DSM 16097</strain>
    </source>
</reference>
<dbReference type="RefSeq" id="WP_211315453.1">
    <property type="nucleotide sequence ID" value="NZ_QGGW01000002.1"/>
</dbReference>
<proteinExistence type="predicted"/>
<dbReference type="InterPro" id="IPR039422">
    <property type="entry name" value="MarR/SlyA-like"/>
</dbReference>
<dbReference type="GO" id="GO:0003700">
    <property type="term" value="F:DNA-binding transcription factor activity"/>
    <property type="evidence" value="ECO:0007669"/>
    <property type="project" value="InterPro"/>
</dbReference>
<gene>
    <name evidence="2" type="ORF">C7455_102331</name>
</gene>
<comment type="caution">
    <text evidence="2">The sequence shown here is derived from an EMBL/GenBank/DDBJ whole genome shotgun (WGS) entry which is preliminary data.</text>
</comment>
<dbReference type="PANTHER" id="PTHR33164">
    <property type="entry name" value="TRANSCRIPTIONAL REGULATOR, MARR FAMILY"/>
    <property type="match status" value="1"/>
</dbReference>
<dbReference type="Gene3D" id="1.10.10.10">
    <property type="entry name" value="Winged helix-like DNA-binding domain superfamily/Winged helix DNA-binding domain"/>
    <property type="match status" value="1"/>
</dbReference>
<dbReference type="EMBL" id="QGGW01000002">
    <property type="protein sequence ID" value="PWK61640.1"/>
    <property type="molecule type" value="Genomic_DNA"/>
</dbReference>
<dbReference type="Pfam" id="PF12802">
    <property type="entry name" value="MarR_2"/>
    <property type="match status" value="1"/>
</dbReference>
<feature type="domain" description="HTH marR-type" evidence="1">
    <location>
        <begin position="1"/>
        <end position="142"/>
    </location>
</feature>
<dbReference type="InterPro" id="IPR000835">
    <property type="entry name" value="HTH_MarR-typ"/>
</dbReference>
<evidence type="ECO:0000313" key="3">
    <source>
        <dbReference type="Proteomes" id="UP000245708"/>
    </source>
</evidence>
<dbReference type="InterPro" id="IPR036390">
    <property type="entry name" value="WH_DNA-bd_sf"/>
</dbReference>
<evidence type="ECO:0000313" key="2">
    <source>
        <dbReference type="EMBL" id="PWK61640.1"/>
    </source>
</evidence>
<sequence>MRDQAQTLTFDLTDFLPFQMSVIASRAFQRIMIAAGLQVPEWRIMMALPAHQPCSSHELCALTAMDAARVSRAQRRLEDLEMIHVVRDNADRRRLVVQLSDKGTEEVARLRHAAREVESSMLDNLGPEDRANLKTAVGDLYGRL</sequence>
<dbReference type="Proteomes" id="UP000245708">
    <property type="component" value="Unassembled WGS sequence"/>
</dbReference>
<dbReference type="GO" id="GO:0006950">
    <property type="term" value="P:response to stress"/>
    <property type="evidence" value="ECO:0007669"/>
    <property type="project" value="TreeGrafter"/>
</dbReference>
<dbReference type="SUPFAM" id="SSF46785">
    <property type="entry name" value="Winged helix' DNA-binding domain"/>
    <property type="match status" value="1"/>
</dbReference>
<organism evidence="2 3">
    <name type="scientific">Roseicyclus mahoneyensis</name>
    <dbReference type="NCBI Taxonomy" id="164332"/>
    <lineage>
        <taxon>Bacteria</taxon>
        <taxon>Pseudomonadati</taxon>
        <taxon>Pseudomonadota</taxon>
        <taxon>Alphaproteobacteria</taxon>
        <taxon>Rhodobacterales</taxon>
        <taxon>Roseobacteraceae</taxon>
        <taxon>Roseicyclus</taxon>
    </lineage>
</organism>
<keyword evidence="3" id="KW-1185">Reference proteome</keyword>